<proteinExistence type="predicted"/>
<dbReference type="EMBL" id="CAXIEN010000004">
    <property type="protein sequence ID" value="CAL1261922.1"/>
    <property type="molecule type" value="Genomic_DNA"/>
</dbReference>
<dbReference type="AlphaFoldDB" id="A0AAV1YVB8"/>
<dbReference type="Proteomes" id="UP001497382">
    <property type="component" value="Unassembled WGS sequence"/>
</dbReference>
<evidence type="ECO:0000313" key="1">
    <source>
        <dbReference type="EMBL" id="CAL1261922.1"/>
    </source>
</evidence>
<keyword evidence="2" id="KW-1185">Reference proteome</keyword>
<accession>A0AAV1YVB8</accession>
<protein>
    <submittedName>
        <fullName evidence="1">Uncharacterized protein</fullName>
    </submittedName>
</protein>
<gene>
    <name evidence="1" type="ORF">LARSCL_LOCUS687</name>
</gene>
<feature type="non-terminal residue" evidence="1">
    <location>
        <position position="73"/>
    </location>
</feature>
<evidence type="ECO:0000313" key="2">
    <source>
        <dbReference type="Proteomes" id="UP001497382"/>
    </source>
</evidence>
<reference evidence="1 2" key="1">
    <citation type="submission" date="2024-04" db="EMBL/GenBank/DDBJ databases">
        <authorList>
            <person name="Rising A."/>
            <person name="Reimegard J."/>
            <person name="Sonavane S."/>
            <person name="Akerstrom W."/>
            <person name="Nylinder S."/>
            <person name="Hedman E."/>
            <person name="Kallberg Y."/>
        </authorList>
    </citation>
    <scope>NUCLEOTIDE SEQUENCE [LARGE SCALE GENOMIC DNA]</scope>
</reference>
<feature type="non-terminal residue" evidence="1">
    <location>
        <position position="1"/>
    </location>
</feature>
<comment type="caution">
    <text evidence="1">The sequence shown here is derived from an EMBL/GenBank/DDBJ whole genome shotgun (WGS) entry which is preliminary data.</text>
</comment>
<name>A0AAV1YVB8_9ARAC</name>
<sequence>VASPCRCSVLCRKFRKFVFRKCASLSHSICHGHDKSASTLARNVNTKVSRFSLSMFSLMQEVQEVCFQEMRFT</sequence>
<organism evidence="1 2">
    <name type="scientific">Larinioides sclopetarius</name>
    <dbReference type="NCBI Taxonomy" id="280406"/>
    <lineage>
        <taxon>Eukaryota</taxon>
        <taxon>Metazoa</taxon>
        <taxon>Ecdysozoa</taxon>
        <taxon>Arthropoda</taxon>
        <taxon>Chelicerata</taxon>
        <taxon>Arachnida</taxon>
        <taxon>Araneae</taxon>
        <taxon>Araneomorphae</taxon>
        <taxon>Entelegynae</taxon>
        <taxon>Araneoidea</taxon>
        <taxon>Araneidae</taxon>
        <taxon>Larinioides</taxon>
    </lineage>
</organism>